<sequence>MQSPGTFLSGVVSLAIGISIVILTSTQVQAVPGNTLFGKSSAPKQPSPSLPSTLLVPGFADKDLERNILTNDVTQLTNRLKDVGYAHAWGTPQRPDLTTMVSLQAAIRNQMANTPPDKRQYITLPITSENSHPGGPDRMYAMLLRSPSPFQPLGLKNVAGRNKMQTFAIFGVLQLPKSQTDPRLQTHLGLYGFGEVRNVENLHKELDRVVDQRRIVHNLYDVLSVRNPLMEQIVSGMHGISATTSLHIPVD</sequence>
<evidence type="ECO:0000313" key="1">
    <source>
        <dbReference type="EMBL" id="SPO29286.1"/>
    </source>
</evidence>
<name>A0A5C3EI47_9BASI</name>
<dbReference type="OrthoDB" id="10591665at2759"/>
<dbReference type="Proteomes" id="UP000324022">
    <property type="component" value="Unassembled WGS sequence"/>
</dbReference>
<keyword evidence="2" id="KW-1185">Reference proteome</keyword>
<proteinExistence type="predicted"/>
<reference evidence="1 2" key="1">
    <citation type="submission" date="2018-03" db="EMBL/GenBank/DDBJ databases">
        <authorList>
            <person name="Guldener U."/>
        </authorList>
    </citation>
    <scope>NUCLEOTIDE SEQUENCE [LARGE SCALE GENOMIC DNA]</scope>
    <source>
        <strain evidence="1 2">NBRC100155</strain>
    </source>
</reference>
<dbReference type="AlphaFoldDB" id="A0A5C3EI47"/>
<accession>A0A5C3EI47</accession>
<gene>
    <name evidence="1" type="ORF">UTRI_06235</name>
</gene>
<protein>
    <submittedName>
        <fullName evidence="1">Uncharacterized protein</fullName>
    </submittedName>
</protein>
<dbReference type="EMBL" id="OOIN01000027">
    <property type="protein sequence ID" value="SPO29286.1"/>
    <property type="molecule type" value="Genomic_DNA"/>
</dbReference>
<evidence type="ECO:0000313" key="2">
    <source>
        <dbReference type="Proteomes" id="UP000324022"/>
    </source>
</evidence>
<organism evidence="1 2">
    <name type="scientific">Ustilago trichophora</name>
    <dbReference type="NCBI Taxonomy" id="86804"/>
    <lineage>
        <taxon>Eukaryota</taxon>
        <taxon>Fungi</taxon>
        <taxon>Dikarya</taxon>
        <taxon>Basidiomycota</taxon>
        <taxon>Ustilaginomycotina</taxon>
        <taxon>Ustilaginomycetes</taxon>
        <taxon>Ustilaginales</taxon>
        <taxon>Ustilaginaceae</taxon>
        <taxon>Ustilago</taxon>
    </lineage>
</organism>